<keyword evidence="3" id="KW-0808">Transferase</keyword>
<dbReference type="GO" id="GO:0016740">
    <property type="term" value="F:transferase activity"/>
    <property type="evidence" value="ECO:0007669"/>
    <property type="project" value="UniProtKB-KW"/>
</dbReference>
<gene>
    <name evidence="3" type="ORF">D7M11_11485</name>
</gene>
<comment type="caution">
    <text evidence="3">The sequence shown here is derived from an EMBL/GenBank/DDBJ whole genome shotgun (WGS) entry which is preliminary data.</text>
</comment>
<sequence>MLPKVNQILYVQVNSIDPEEAGQEFKARIADINSSYISMEVPIHDKTGHLKRLYSGDQLSVYFMMEGGVKHYFNTVVLGFKEEVIRLVLIKPPEPDQITKVQRRNFLRVPAELEIAVKASDKLMFTALTNDVSGGGVSLECDERIAVKERSAIECWVLIPYRNGTIEHAYFKGEIVRVKPLENGKNIVMVQFTDIPDIERQRVIRYCFERQLDIRKQ</sequence>
<dbReference type="RefSeq" id="WP_120747354.1">
    <property type="nucleotide sequence ID" value="NZ_RBAH01000007.1"/>
</dbReference>
<protein>
    <submittedName>
        <fullName evidence="3">Glycosyl transferase</fullName>
    </submittedName>
</protein>
<evidence type="ECO:0000313" key="3">
    <source>
        <dbReference type="EMBL" id="RKN84611.1"/>
    </source>
</evidence>
<reference evidence="3 4" key="1">
    <citation type="journal article" date="2007" name="Int. J. Syst. Evol. Microbiol.">
        <title>Paenibacillus ginsengarvi sp. nov., isolated from soil from ginseng cultivation.</title>
        <authorList>
            <person name="Yoon M.H."/>
            <person name="Ten L.N."/>
            <person name="Im W.T."/>
        </authorList>
    </citation>
    <scope>NUCLEOTIDE SEQUENCE [LARGE SCALE GENOMIC DNA]</scope>
    <source>
        <strain evidence="3 4">KCTC 13059</strain>
    </source>
</reference>
<name>A0A3B0CID7_9BACL</name>
<evidence type="ECO:0000259" key="2">
    <source>
        <dbReference type="Pfam" id="PF12945"/>
    </source>
</evidence>
<accession>A0A3B0CID7</accession>
<dbReference type="SUPFAM" id="SSF141371">
    <property type="entry name" value="PilZ domain-like"/>
    <property type="match status" value="1"/>
</dbReference>
<dbReference type="EMBL" id="RBAH01000007">
    <property type="protein sequence ID" value="RKN84611.1"/>
    <property type="molecule type" value="Genomic_DNA"/>
</dbReference>
<dbReference type="GO" id="GO:0035438">
    <property type="term" value="F:cyclic-di-GMP binding"/>
    <property type="evidence" value="ECO:0007669"/>
    <property type="project" value="InterPro"/>
</dbReference>
<dbReference type="InterPro" id="IPR009875">
    <property type="entry name" value="PilZ_domain"/>
</dbReference>
<dbReference type="AlphaFoldDB" id="A0A3B0CID7"/>
<dbReference type="OrthoDB" id="1951449at2"/>
<dbReference type="Gene3D" id="2.40.10.220">
    <property type="entry name" value="predicted glycosyltransferase like domains"/>
    <property type="match status" value="1"/>
</dbReference>
<keyword evidence="4" id="KW-1185">Reference proteome</keyword>
<proteinExistence type="predicted"/>
<evidence type="ECO:0000313" key="4">
    <source>
        <dbReference type="Proteomes" id="UP000282311"/>
    </source>
</evidence>
<evidence type="ECO:0000259" key="1">
    <source>
        <dbReference type="Pfam" id="PF07238"/>
    </source>
</evidence>
<dbReference type="Proteomes" id="UP000282311">
    <property type="component" value="Unassembled WGS sequence"/>
</dbReference>
<dbReference type="Pfam" id="PF12945">
    <property type="entry name" value="PilZNR"/>
    <property type="match status" value="1"/>
</dbReference>
<feature type="domain" description="Type III secretion system flagellar brake protein YcgR PilZN" evidence="2">
    <location>
        <begin position="4"/>
        <end position="93"/>
    </location>
</feature>
<feature type="domain" description="PilZ" evidence="1">
    <location>
        <begin position="102"/>
        <end position="209"/>
    </location>
</feature>
<dbReference type="InterPro" id="IPR009926">
    <property type="entry name" value="T3SS_YcgR_PilZN"/>
</dbReference>
<organism evidence="3 4">
    <name type="scientific">Paenibacillus ginsengarvi</name>
    <dbReference type="NCBI Taxonomy" id="400777"/>
    <lineage>
        <taxon>Bacteria</taxon>
        <taxon>Bacillati</taxon>
        <taxon>Bacillota</taxon>
        <taxon>Bacilli</taxon>
        <taxon>Bacillales</taxon>
        <taxon>Paenibacillaceae</taxon>
        <taxon>Paenibacillus</taxon>
    </lineage>
</organism>
<dbReference type="Pfam" id="PF07238">
    <property type="entry name" value="PilZ"/>
    <property type="match status" value="1"/>
</dbReference>